<dbReference type="EMBL" id="JBBNAF010000011">
    <property type="protein sequence ID" value="KAK9098896.1"/>
    <property type="molecule type" value="Genomic_DNA"/>
</dbReference>
<evidence type="ECO:0000313" key="3">
    <source>
        <dbReference type="Proteomes" id="UP001420932"/>
    </source>
</evidence>
<gene>
    <name evidence="2" type="ORF">Syun_025941</name>
</gene>
<proteinExistence type="predicted"/>
<comment type="caution">
    <text evidence="2">The sequence shown here is derived from an EMBL/GenBank/DDBJ whole genome shotgun (WGS) entry which is preliminary data.</text>
</comment>
<organism evidence="2 3">
    <name type="scientific">Stephania yunnanensis</name>
    <dbReference type="NCBI Taxonomy" id="152371"/>
    <lineage>
        <taxon>Eukaryota</taxon>
        <taxon>Viridiplantae</taxon>
        <taxon>Streptophyta</taxon>
        <taxon>Embryophyta</taxon>
        <taxon>Tracheophyta</taxon>
        <taxon>Spermatophyta</taxon>
        <taxon>Magnoliopsida</taxon>
        <taxon>Ranunculales</taxon>
        <taxon>Menispermaceae</taxon>
        <taxon>Menispermoideae</taxon>
        <taxon>Cissampelideae</taxon>
        <taxon>Stephania</taxon>
    </lineage>
</organism>
<reference evidence="2 3" key="1">
    <citation type="submission" date="2024-01" db="EMBL/GenBank/DDBJ databases">
        <title>Genome assemblies of Stephania.</title>
        <authorList>
            <person name="Yang L."/>
        </authorList>
    </citation>
    <scope>NUCLEOTIDE SEQUENCE [LARGE SCALE GENOMIC DNA]</scope>
    <source>
        <strain evidence="2">YNDBR</strain>
        <tissue evidence="2">Leaf</tissue>
    </source>
</reference>
<dbReference type="Proteomes" id="UP001420932">
    <property type="component" value="Unassembled WGS sequence"/>
</dbReference>
<sequence length="51" mass="5757">MELARNQGHAQTEEGRLRKPSGHSAHLTMHDGASKKKAIPGRKDRRRTKPQ</sequence>
<feature type="region of interest" description="Disordered" evidence="1">
    <location>
        <begin position="1"/>
        <end position="51"/>
    </location>
</feature>
<keyword evidence="3" id="KW-1185">Reference proteome</keyword>
<feature type="compositionally biased region" description="Basic residues" evidence="1">
    <location>
        <begin position="35"/>
        <end position="51"/>
    </location>
</feature>
<accession>A0AAP0HW83</accession>
<evidence type="ECO:0000256" key="1">
    <source>
        <dbReference type="SAM" id="MobiDB-lite"/>
    </source>
</evidence>
<dbReference type="AlphaFoldDB" id="A0AAP0HW83"/>
<name>A0AAP0HW83_9MAGN</name>
<protein>
    <submittedName>
        <fullName evidence="2">Uncharacterized protein</fullName>
    </submittedName>
</protein>
<evidence type="ECO:0000313" key="2">
    <source>
        <dbReference type="EMBL" id="KAK9098896.1"/>
    </source>
</evidence>